<feature type="chain" id="PRO_5023033522" evidence="1">
    <location>
        <begin position="24"/>
        <end position="241"/>
    </location>
</feature>
<gene>
    <name evidence="2" type="ORF">PGT21_033704</name>
</gene>
<organism evidence="2 3">
    <name type="scientific">Puccinia graminis f. sp. tritici</name>
    <dbReference type="NCBI Taxonomy" id="56615"/>
    <lineage>
        <taxon>Eukaryota</taxon>
        <taxon>Fungi</taxon>
        <taxon>Dikarya</taxon>
        <taxon>Basidiomycota</taxon>
        <taxon>Pucciniomycotina</taxon>
        <taxon>Pucciniomycetes</taxon>
        <taxon>Pucciniales</taxon>
        <taxon>Pucciniaceae</taxon>
        <taxon>Puccinia</taxon>
    </lineage>
</organism>
<comment type="caution">
    <text evidence="2">The sequence shown here is derived from an EMBL/GenBank/DDBJ whole genome shotgun (WGS) entry which is preliminary data.</text>
</comment>
<keyword evidence="1" id="KW-0732">Signal</keyword>
<evidence type="ECO:0000313" key="2">
    <source>
        <dbReference type="EMBL" id="KAA1118228.1"/>
    </source>
</evidence>
<evidence type="ECO:0000313" key="3">
    <source>
        <dbReference type="Proteomes" id="UP000324748"/>
    </source>
</evidence>
<protein>
    <submittedName>
        <fullName evidence="2">Uncharacterized protein</fullName>
    </submittedName>
</protein>
<name>A0A5B0QY86_PUCGR</name>
<sequence>MASFKLFLVAMSLLANHISLSDAAQCNDGFNLDLKECKVARDSIAYVPGKDIIKSIERAIQVSSGNCMIQIDVVPTPSPVISKKEIDETINDILSCATHAGINDPVKNIQVQISSIPSSYGATYGPNQKMDTAVCNTDADGGKNEQQDCLKAFNKISTNKQGQLLDENGRATYKISRKEKSCIVQISSTNGLPVTEKLDKLSKSLNIILNTCKKQSGYLARLRGTDGLNGRLSVKTLSAST</sequence>
<accession>A0A5B0QY86</accession>
<dbReference type="OrthoDB" id="10276119at2759"/>
<dbReference type="AlphaFoldDB" id="A0A5B0QY86"/>
<dbReference type="Proteomes" id="UP000324748">
    <property type="component" value="Unassembled WGS sequence"/>
</dbReference>
<evidence type="ECO:0000256" key="1">
    <source>
        <dbReference type="SAM" id="SignalP"/>
    </source>
</evidence>
<keyword evidence="3" id="KW-1185">Reference proteome</keyword>
<dbReference type="EMBL" id="VSWC01000002">
    <property type="protein sequence ID" value="KAA1118228.1"/>
    <property type="molecule type" value="Genomic_DNA"/>
</dbReference>
<reference evidence="2 3" key="1">
    <citation type="submission" date="2019-05" db="EMBL/GenBank/DDBJ databases">
        <title>Emergence of the Ug99 lineage of the wheat stem rust pathogen through somatic hybridization.</title>
        <authorList>
            <person name="Li F."/>
            <person name="Upadhyaya N.M."/>
            <person name="Sperschneider J."/>
            <person name="Matny O."/>
            <person name="Nguyen-Phuc H."/>
            <person name="Mago R."/>
            <person name="Raley C."/>
            <person name="Miller M.E."/>
            <person name="Silverstein K.A.T."/>
            <person name="Henningsen E."/>
            <person name="Hirsch C.D."/>
            <person name="Visser B."/>
            <person name="Pretorius Z.A."/>
            <person name="Steffenson B.J."/>
            <person name="Schwessinger B."/>
            <person name="Dodds P.N."/>
            <person name="Figueroa M."/>
        </authorList>
    </citation>
    <scope>NUCLEOTIDE SEQUENCE [LARGE SCALE GENOMIC DNA]</scope>
    <source>
        <strain evidence="2">21-0</strain>
    </source>
</reference>
<proteinExistence type="predicted"/>
<feature type="signal peptide" evidence="1">
    <location>
        <begin position="1"/>
        <end position="23"/>
    </location>
</feature>